<dbReference type="Gene3D" id="3.40.50.300">
    <property type="entry name" value="P-loop containing nucleotide triphosphate hydrolases"/>
    <property type="match status" value="1"/>
</dbReference>
<dbReference type="InterPro" id="IPR003439">
    <property type="entry name" value="ABC_transporter-like_ATP-bd"/>
</dbReference>
<dbReference type="GO" id="GO:0016887">
    <property type="term" value="F:ATP hydrolysis activity"/>
    <property type="evidence" value="ECO:0007669"/>
    <property type="project" value="InterPro"/>
</dbReference>
<dbReference type="AlphaFoldDB" id="A0A7Y0SP14"/>
<dbReference type="InterPro" id="IPR039421">
    <property type="entry name" value="Type_1_exporter"/>
</dbReference>
<evidence type="ECO:0000259" key="1">
    <source>
        <dbReference type="Pfam" id="PF00005"/>
    </source>
</evidence>
<dbReference type="InterPro" id="IPR027417">
    <property type="entry name" value="P-loop_NTPase"/>
</dbReference>
<dbReference type="Proteomes" id="UP000518904">
    <property type="component" value="Unassembled WGS sequence"/>
</dbReference>
<accession>A0A7Y0SP14</accession>
<name>A0A7Y0SP14_VIBPH</name>
<proteinExistence type="predicted"/>
<feature type="non-terminal residue" evidence="2">
    <location>
        <position position="1"/>
    </location>
</feature>
<feature type="non-terminal residue" evidence="2">
    <location>
        <position position="113"/>
    </location>
</feature>
<dbReference type="Pfam" id="PF00005">
    <property type="entry name" value="ABC_tran"/>
    <property type="match status" value="1"/>
</dbReference>
<dbReference type="SUPFAM" id="SSF52540">
    <property type="entry name" value="P-loop containing nucleoside triphosphate hydrolases"/>
    <property type="match status" value="1"/>
</dbReference>
<dbReference type="PANTHER" id="PTHR24221">
    <property type="entry name" value="ATP-BINDING CASSETTE SUB-FAMILY B"/>
    <property type="match status" value="1"/>
</dbReference>
<dbReference type="EMBL" id="JABCLB010002598">
    <property type="protein sequence ID" value="NMU87046.1"/>
    <property type="molecule type" value="Genomic_DNA"/>
</dbReference>
<keyword evidence="2" id="KW-0067">ATP-binding</keyword>
<feature type="domain" description="ABC transporter" evidence="1">
    <location>
        <begin position="1"/>
        <end position="95"/>
    </location>
</feature>
<dbReference type="GO" id="GO:0005524">
    <property type="term" value="F:ATP binding"/>
    <property type="evidence" value="ECO:0007669"/>
    <property type="project" value="UniProtKB-KW"/>
</dbReference>
<dbReference type="PANTHER" id="PTHR24221:SF654">
    <property type="entry name" value="ATP-BINDING CASSETTE SUB-FAMILY B MEMBER 6"/>
    <property type="match status" value="1"/>
</dbReference>
<protein>
    <submittedName>
        <fullName evidence="2">ATP-binding cassette domain-containing protein</fullName>
    </submittedName>
</protein>
<sequence>LSLSIPPGVAVGVIGPSGTGKSTFARLLLGTVKPLAGKVTLDGMEVSVWASEDRGVHFGYLAQEVELFPGTIRENIARFKEEDPAKVIKAAQLAGCHELILKKNKGYDCIIGE</sequence>
<gene>
    <name evidence="2" type="ORF">HKB16_29795</name>
</gene>
<dbReference type="GO" id="GO:0034040">
    <property type="term" value="F:ATPase-coupled lipid transmembrane transporter activity"/>
    <property type="evidence" value="ECO:0007669"/>
    <property type="project" value="TreeGrafter"/>
</dbReference>
<reference evidence="2 3" key="1">
    <citation type="submission" date="2020-04" db="EMBL/GenBank/DDBJ databases">
        <title>Whole-genome sequencing of Vibrio spp. from China reveals different genetic environments of blaCTX-M-14 among diverse lineages.</title>
        <authorList>
            <person name="Zheng Z."/>
            <person name="Ye L."/>
            <person name="Chen S."/>
        </authorList>
    </citation>
    <scope>NUCLEOTIDE SEQUENCE [LARGE SCALE GENOMIC DNA]</scope>
    <source>
        <strain evidence="2 3">Vb0551</strain>
    </source>
</reference>
<evidence type="ECO:0000313" key="3">
    <source>
        <dbReference type="Proteomes" id="UP000518904"/>
    </source>
</evidence>
<evidence type="ECO:0000313" key="2">
    <source>
        <dbReference type="EMBL" id="NMU87046.1"/>
    </source>
</evidence>
<organism evidence="2 3">
    <name type="scientific">Vibrio parahaemolyticus</name>
    <dbReference type="NCBI Taxonomy" id="670"/>
    <lineage>
        <taxon>Bacteria</taxon>
        <taxon>Pseudomonadati</taxon>
        <taxon>Pseudomonadota</taxon>
        <taxon>Gammaproteobacteria</taxon>
        <taxon>Vibrionales</taxon>
        <taxon>Vibrionaceae</taxon>
        <taxon>Vibrio</taxon>
    </lineage>
</organism>
<comment type="caution">
    <text evidence="2">The sequence shown here is derived from an EMBL/GenBank/DDBJ whole genome shotgun (WGS) entry which is preliminary data.</text>
</comment>
<keyword evidence="2" id="KW-0547">Nucleotide-binding</keyword>